<comment type="caution">
    <text evidence="1">The sequence shown here is derived from an EMBL/GenBank/DDBJ whole genome shotgun (WGS) entry which is preliminary data.</text>
</comment>
<proteinExistence type="predicted"/>
<gene>
    <name evidence="1" type="ORF">SLEP1_g15176</name>
</gene>
<evidence type="ECO:0000313" key="2">
    <source>
        <dbReference type="Proteomes" id="UP001054252"/>
    </source>
</evidence>
<dbReference type="Proteomes" id="UP001054252">
    <property type="component" value="Unassembled WGS sequence"/>
</dbReference>
<sequence length="36" mass="4268">MSSFGITSMAIMAIYYRVSSKWRVERELLLEIEDLE</sequence>
<organism evidence="1 2">
    <name type="scientific">Rubroshorea leprosula</name>
    <dbReference type="NCBI Taxonomy" id="152421"/>
    <lineage>
        <taxon>Eukaryota</taxon>
        <taxon>Viridiplantae</taxon>
        <taxon>Streptophyta</taxon>
        <taxon>Embryophyta</taxon>
        <taxon>Tracheophyta</taxon>
        <taxon>Spermatophyta</taxon>
        <taxon>Magnoliopsida</taxon>
        <taxon>eudicotyledons</taxon>
        <taxon>Gunneridae</taxon>
        <taxon>Pentapetalae</taxon>
        <taxon>rosids</taxon>
        <taxon>malvids</taxon>
        <taxon>Malvales</taxon>
        <taxon>Dipterocarpaceae</taxon>
        <taxon>Rubroshorea</taxon>
    </lineage>
</organism>
<name>A0AAV5ISL3_9ROSI</name>
<reference evidence="1 2" key="1">
    <citation type="journal article" date="2021" name="Commun. Biol.">
        <title>The genome of Shorea leprosula (Dipterocarpaceae) highlights the ecological relevance of drought in aseasonal tropical rainforests.</title>
        <authorList>
            <person name="Ng K.K.S."/>
            <person name="Kobayashi M.J."/>
            <person name="Fawcett J.A."/>
            <person name="Hatakeyama M."/>
            <person name="Paape T."/>
            <person name="Ng C.H."/>
            <person name="Ang C.C."/>
            <person name="Tnah L.H."/>
            <person name="Lee C.T."/>
            <person name="Nishiyama T."/>
            <person name="Sese J."/>
            <person name="O'Brien M.J."/>
            <person name="Copetti D."/>
            <person name="Mohd Noor M.I."/>
            <person name="Ong R.C."/>
            <person name="Putra M."/>
            <person name="Sireger I.Z."/>
            <person name="Indrioko S."/>
            <person name="Kosugi Y."/>
            <person name="Izuno A."/>
            <person name="Isagi Y."/>
            <person name="Lee S.L."/>
            <person name="Shimizu K.K."/>
        </authorList>
    </citation>
    <scope>NUCLEOTIDE SEQUENCE [LARGE SCALE GENOMIC DNA]</scope>
    <source>
        <strain evidence="1">214</strain>
    </source>
</reference>
<dbReference type="EMBL" id="BPVZ01000019">
    <property type="protein sequence ID" value="GKV02786.1"/>
    <property type="molecule type" value="Genomic_DNA"/>
</dbReference>
<accession>A0AAV5ISL3</accession>
<protein>
    <submittedName>
        <fullName evidence="1">Uncharacterized protein</fullName>
    </submittedName>
</protein>
<dbReference type="AlphaFoldDB" id="A0AAV5ISL3"/>
<evidence type="ECO:0000313" key="1">
    <source>
        <dbReference type="EMBL" id="GKV02786.1"/>
    </source>
</evidence>
<keyword evidence="2" id="KW-1185">Reference proteome</keyword>